<dbReference type="KEGG" id="lcre:Pla8534_19830"/>
<evidence type="ECO:0000313" key="1">
    <source>
        <dbReference type="EMBL" id="QDU94195.1"/>
    </source>
</evidence>
<reference evidence="1 2" key="1">
    <citation type="submission" date="2019-02" db="EMBL/GenBank/DDBJ databases">
        <title>Deep-cultivation of Planctomycetes and their phenomic and genomic characterization uncovers novel biology.</title>
        <authorList>
            <person name="Wiegand S."/>
            <person name="Jogler M."/>
            <person name="Boedeker C."/>
            <person name="Pinto D."/>
            <person name="Vollmers J."/>
            <person name="Rivas-Marin E."/>
            <person name="Kohn T."/>
            <person name="Peeters S.H."/>
            <person name="Heuer A."/>
            <person name="Rast P."/>
            <person name="Oberbeckmann S."/>
            <person name="Bunk B."/>
            <person name="Jeske O."/>
            <person name="Meyerdierks A."/>
            <person name="Storesund J.E."/>
            <person name="Kallscheuer N."/>
            <person name="Luecker S."/>
            <person name="Lage O.M."/>
            <person name="Pohl T."/>
            <person name="Merkel B.J."/>
            <person name="Hornburger P."/>
            <person name="Mueller R.-W."/>
            <person name="Bruemmer F."/>
            <person name="Labrenz M."/>
            <person name="Spormann A.M."/>
            <person name="Op den Camp H."/>
            <person name="Overmann J."/>
            <person name="Amann R."/>
            <person name="Jetten M.S.M."/>
            <person name="Mascher T."/>
            <person name="Medema M.H."/>
            <person name="Devos D.P."/>
            <person name="Kaster A.-K."/>
            <person name="Ovreas L."/>
            <person name="Rohde M."/>
            <person name="Galperin M.Y."/>
            <person name="Jogler C."/>
        </authorList>
    </citation>
    <scope>NUCLEOTIDE SEQUENCE [LARGE SCALE GENOMIC DNA]</scope>
    <source>
        <strain evidence="1 2">Pla85_3_4</strain>
    </source>
</reference>
<name>A0A518DQT1_9BACT</name>
<sequence>MPSNPSAGASDDALQSQIQKRLTLNLLIQGAAAHTFLTAHHLVKAELEQLHPGLTHLYDRLAISAHLSYWFGEIPLFYGPPTWFWGTIWRRSHPFYRHRLLSQHGGAMSLASKKYLLDRARVKKVQSWPVLHAVHLHGLMWTAARAERKHQEQLGELACRAVSEIWDIPPERLHPHFTTDVAFGDLHRPRTWVGRFTQAAASGFGGVQRCDGRMEVIAKAVNWPLVAHELVKGTAELVCLHGLNQLEESVYQQVTEEADQIEYETPLLQAGAEVWRRLLAVSPSDRPLAEMLMHLSQLEPQPLEDLMLLVLGDPEQARVHLQRLGE</sequence>
<dbReference type="EMBL" id="CP036433">
    <property type="protein sequence ID" value="QDU94195.1"/>
    <property type="molecule type" value="Genomic_DNA"/>
</dbReference>
<evidence type="ECO:0000313" key="2">
    <source>
        <dbReference type="Proteomes" id="UP000317648"/>
    </source>
</evidence>
<organism evidence="1 2">
    <name type="scientific">Lignipirellula cremea</name>
    <dbReference type="NCBI Taxonomy" id="2528010"/>
    <lineage>
        <taxon>Bacteria</taxon>
        <taxon>Pseudomonadati</taxon>
        <taxon>Planctomycetota</taxon>
        <taxon>Planctomycetia</taxon>
        <taxon>Pirellulales</taxon>
        <taxon>Pirellulaceae</taxon>
        <taxon>Lignipirellula</taxon>
    </lineage>
</organism>
<dbReference type="OrthoDB" id="268582at2"/>
<dbReference type="AlphaFoldDB" id="A0A518DQT1"/>
<proteinExistence type="predicted"/>
<gene>
    <name evidence="1" type="ORF">Pla8534_19830</name>
</gene>
<protein>
    <submittedName>
        <fullName evidence="1">Uncharacterized protein</fullName>
    </submittedName>
</protein>
<keyword evidence="2" id="KW-1185">Reference proteome</keyword>
<accession>A0A518DQT1</accession>
<dbReference type="Proteomes" id="UP000317648">
    <property type="component" value="Chromosome"/>
</dbReference>
<dbReference type="RefSeq" id="WP_145052180.1">
    <property type="nucleotide sequence ID" value="NZ_CP036433.1"/>
</dbReference>